<comment type="caution">
    <text evidence="1">The sequence shown here is derived from an EMBL/GenBank/DDBJ whole genome shotgun (WGS) entry which is preliminary data.</text>
</comment>
<sequence length="73" mass="8174">MQTDAELQQLILGIATEGFWDLSKAIEATPLLGSSGIRTILKKPVSMITLFSAISMMFRFEKLECFCLKSILF</sequence>
<protein>
    <submittedName>
        <fullName evidence="1">Uncharacterized protein</fullName>
    </submittedName>
</protein>
<evidence type="ECO:0000313" key="2">
    <source>
        <dbReference type="Proteomes" id="UP000309544"/>
    </source>
</evidence>
<reference evidence="1 2" key="1">
    <citation type="submission" date="2019-05" db="EMBL/GenBank/DDBJ databases">
        <title>Draft Whole-Genome sequence of the green sulfur bacterium Prosthecochloris vibrioformis DSM 260.</title>
        <authorList>
            <person name="Meyer T.E."/>
            <person name="Kyndt J.A."/>
        </authorList>
    </citation>
    <scope>NUCLEOTIDE SEQUENCE [LARGE SCALE GENOMIC DNA]</scope>
    <source>
        <strain evidence="1 2">DSM 260</strain>
    </source>
</reference>
<proteinExistence type="predicted"/>
<evidence type="ECO:0000313" key="1">
    <source>
        <dbReference type="EMBL" id="TNJ36037.1"/>
    </source>
</evidence>
<dbReference type="AlphaFoldDB" id="A0A5C4RZB3"/>
<accession>A0A5C4RZB3</accession>
<gene>
    <name evidence="1" type="ORF">FGF68_09335</name>
</gene>
<name>A0A5C4RZB3_PROVB</name>
<dbReference type="EMBL" id="VDCI01000009">
    <property type="protein sequence ID" value="TNJ36037.1"/>
    <property type="molecule type" value="Genomic_DNA"/>
</dbReference>
<dbReference type="RefSeq" id="WP_139626833.1">
    <property type="nucleotide sequence ID" value="NZ_VDCI01000009.1"/>
</dbReference>
<dbReference type="Proteomes" id="UP000309544">
    <property type="component" value="Unassembled WGS sequence"/>
</dbReference>
<organism evidence="1 2">
    <name type="scientific">Prosthecochloris vibrioformis</name>
    <name type="common">Chlorobium vibrioforme</name>
    <dbReference type="NCBI Taxonomy" id="1098"/>
    <lineage>
        <taxon>Bacteria</taxon>
        <taxon>Pseudomonadati</taxon>
        <taxon>Chlorobiota</taxon>
        <taxon>Chlorobiia</taxon>
        <taxon>Chlorobiales</taxon>
        <taxon>Chlorobiaceae</taxon>
        <taxon>Prosthecochloris</taxon>
    </lineage>
</organism>
<keyword evidence="2" id="KW-1185">Reference proteome</keyword>